<keyword evidence="10" id="KW-0275">Fatty acid biosynthesis</keyword>
<feature type="binding site" evidence="11">
    <location>
        <position position="80"/>
    </location>
    <ligand>
        <name>Fe cation</name>
        <dbReference type="ChEBI" id="CHEBI:24875"/>
        <label>1</label>
    </ligand>
</feature>
<comment type="cofactor">
    <cofactor evidence="1">
        <name>Fe(2+)</name>
        <dbReference type="ChEBI" id="CHEBI:29033"/>
    </cofactor>
</comment>
<dbReference type="GO" id="GO:0005829">
    <property type="term" value="C:cytosol"/>
    <property type="evidence" value="ECO:0007669"/>
    <property type="project" value="TreeGrafter"/>
</dbReference>
<feature type="binding site" evidence="11">
    <location>
        <position position="194"/>
    </location>
    <ligand>
        <name>Fe cation</name>
        <dbReference type="ChEBI" id="CHEBI:24875"/>
        <label>1</label>
    </ligand>
</feature>
<protein>
    <submittedName>
        <fullName evidence="12">Acyl-ACP desaturase</fullName>
    </submittedName>
</protein>
<evidence type="ECO:0000256" key="10">
    <source>
        <dbReference type="ARBA" id="ARBA00023160"/>
    </source>
</evidence>
<evidence type="ECO:0000256" key="1">
    <source>
        <dbReference type="ARBA" id="ARBA00001954"/>
    </source>
</evidence>
<dbReference type="EMBL" id="BMTD01000013">
    <property type="protein sequence ID" value="GGV09077.1"/>
    <property type="molecule type" value="Genomic_DNA"/>
</dbReference>
<keyword evidence="4" id="KW-0444">Lipid biosynthesis</keyword>
<evidence type="ECO:0000256" key="9">
    <source>
        <dbReference type="ARBA" id="ARBA00023098"/>
    </source>
</evidence>
<dbReference type="InterPro" id="IPR012348">
    <property type="entry name" value="RNR-like"/>
</dbReference>
<evidence type="ECO:0000313" key="12">
    <source>
        <dbReference type="EMBL" id="GGV09077.1"/>
    </source>
</evidence>
<dbReference type="GO" id="GO:0046872">
    <property type="term" value="F:metal ion binding"/>
    <property type="evidence" value="ECO:0007669"/>
    <property type="project" value="UniProtKB-KW"/>
</dbReference>
<evidence type="ECO:0000256" key="6">
    <source>
        <dbReference type="ARBA" id="ARBA00022832"/>
    </source>
</evidence>
<dbReference type="GO" id="GO:0045300">
    <property type="term" value="F:stearoyl-[ACP] desaturase activity"/>
    <property type="evidence" value="ECO:0007669"/>
    <property type="project" value="InterPro"/>
</dbReference>
<keyword evidence="6" id="KW-0276">Fatty acid metabolism</keyword>
<comment type="similarity">
    <text evidence="2">Belongs to the fatty acid desaturase type 2 family.</text>
</comment>
<keyword evidence="13" id="KW-1185">Reference proteome</keyword>
<dbReference type="InterPro" id="IPR009078">
    <property type="entry name" value="Ferritin-like_SF"/>
</dbReference>
<comment type="caution">
    <text evidence="12">The sequence shown here is derived from an EMBL/GenBank/DDBJ whole genome shotgun (WGS) entry which is preliminary data.</text>
</comment>
<keyword evidence="8 11" id="KW-0408">Iron</keyword>
<evidence type="ECO:0000256" key="8">
    <source>
        <dbReference type="ARBA" id="ARBA00023004"/>
    </source>
</evidence>
<comment type="subunit">
    <text evidence="3">Homodimer.</text>
</comment>
<dbReference type="Proteomes" id="UP000618795">
    <property type="component" value="Unassembled WGS sequence"/>
</dbReference>
<dbReference type="CDD" id="cd01050">
    <property type="entry name" value="Acyl_ACP_Desat"/>
    <property type="match status" value="1"/>
</dbReference>
<feature type="binding site" evidence="11">
    <location>
        <position position="194"/>
    </location>
    <ligand>
        <name>Fe cation</name>
        <dbReference type="ChEBI" id="CHEBI:24875"/>
        <label>2</label>
    </ligand>
</feature>
<name>A0A918IEZ0_9ACTN</name>
<evidence type="ECO:0000256" key="3">
    <source>
        <dbReference type="ARBA" id="ARBA00011738"/>
    </source>
</evidence>
<dbReference type="AlphaFoldDB" id="A0A918IEZ0"/>
<evidence type="ECO:0000256" key="11">
    <source>
        <dbReference type="PIRSR" id="PIRSR000346-1"/>
    </source>
</evidence>
<evidence type="ECO:0000256" key="7">
    <source>
        <dbReference type="ARBA" id="ARBA00023002"/>
    </source>
</evidence>
<evidence type="ECO:0000256" key="4">
    <source>
        <dbReference type="ARBA" id="ARBA00022516"/>
    </source>
</evidence>
<evidence type="ECO:0000256" key="2">
    <source>
        <dbReference type="ARBA" id="ARBA00008749"/>
    </source>
</evidence>
<organism evidence="12 13">
    <name type="scientific">Streptomyces filipinensis</name>
    <dbReference type="NCBI Taxonomy" id="66887"/>
    <lineage>
        <taxon>Bacteria</taxon>
        <taxon>Bacillati</taxon>
        <taxon>Actinomycetota</taxon>
        <taxon>Actinomycetes</taxon>
        <taxon>Kitasatosporales</taxon>
        <taxon>Streptomycetaceae</taxon>
        <taxon>Streptomyces</taxon>
    </lineage>
</organism>
<gene>
    <name evidence="12" type="ORF">GCM10010260_53980</name>
</gene>
<dbReference type="Gene3D" id="1.10.620.20">
    <property type="entry name" value="Ribonucleotide Reductase, subunit A"/>
    <property type="match status" value="1"/>
</dbReference>
<evidence type="ECO:0000256" key="5">
    <source>
        <dbReference type="ARBA" id="ARBA00022723"/>
    </source>
</evidence>
<evidence type="ECO:0000313" key="13">
    <source>
        <dbReference type="Proteomes" id="UP000618795"/>
    </source>
</evidence>
<feature type="binding site" evidence="11">
    <location>
        <position position="114"/>
    </location>
    <ligand>
        <name>Fe cation</name>
        <dbReference type="ChEBI" id="CHEBI:24875"/>
        <label>1</label>
    </ligand>
</feature>
<dbReference type="GO" id="GO:0006633">
    <property type="term" value="P:fatty acid biosynthetic process"/>
    <property type="evidence" value="ECO:0007669"/>
    <property type="project" value="UniProtKB-KW"/>
</dbReference>
<proteinExistence type="inferred from homology"/>
<keyword evidence="9" id="KW-0443">Lipid metabolism</keyword>
<reference evidence="12" key="2">
    <citation type="submission" date="2020-09" db="EMBL/GenBank/DDBJ databases">
        <authorList>
            <person name="Sun Q."/>
            <person name="Ohkuma M."/>
        </authorList>
    </citation>
    <scope>NUCLEOTIDE SEQUENCE</scope>
    <source>
        <strain evidence="12">JCM 4369</strain>
    </source>
</reference>
<accession>A0A918IEZ0</accession>
<dbReference type="PIRSF" id="PIRSF000346">
    <property type="entry name" value="Dlt9_acylACP_des"/>
    <property type="match status" value="1"/>
</dbReference>
<dbReference type="Pfam" id="PF03405">
    <property type="entry name" value="FA_desaturase_2"/>
    <property type="match status" value="1"/>
</dbReference>
<comment type="cofactor">
    <cofactor evidence="11">
        <name>Fe cation</name>
        <dbReference type="ChEBI" id="CHEBI:24875"/>
    </cofactor>
    <text evidence="11">Binds 2 iron ions per subunit.</text>
</comment>
<reference evidence="12" key="1">
    <citation type="journal article" date="2014" name="Int. J. Syst. Evol. Microbiol.">
        <title>Complete genome sequence of Corynebacterium casei LMG S-19264T (=DSM 44701T), isolated from a smear-ripened cheese.</title>
        <authorList>
            <consortium name="US DOE Joint Genome Institute (JGI-PGF)"/>
            <person name="Walter F."/>
            <person name="Albersmeier A."/>
            <person name="Kalinowski J."/>
            <person name="Ruckert C."/>
        </authorList>
    </citation>
    <scope>NUCLEOTIDE SEQUENCE</scope>
    <source>
        <strain evidence="12">JCM 4369</strain>
    </source>
</reference>
<dbReference type="SUPFAM" id="SSF47240">
    <property type="entry name" value="Ferritin-like"/>
    <property type="match status" value="1"/>
</dbReference>
<keyword evidence="7" id="KW-0560">Oxidoreductase</keyword>
<feature type="binding site" evidence="11">
    <location>
        <position position="197"/>
    </location>
    <ligand>
        <name>Fe cation</name>
        <dbReference type="ChEBI" id="CHEBI:24875"/>
        <label>2</label>
    </ligand>
</feature>
<sequence length="308" mass="34944">MRSSWMDPADIGLLTELEPVVARALDAHFQRADDWYPHQFIPWSEGRDYDGVLDGQPWTQEPDGLDSAVLDGLLHNLLSEDNLPSYHRMIAECFTRDGAWGTWVNRWTVEEDRHGMALRDYLIVTRAADPVELEDARRLHMQTGYDLDCRGTSLVGLVYVTLQELGTRITYQNIKRRCGEPVCEALLQRIAQDENRHMLFYREVLGAAMELQPERTMKALEEVVSTFRSPAHAAPGFRRLSLSMARSGIYSPVTHHDEVLVPMMRHLRVFDRAGLSAGGEAARERLAGLLQATEAKARRFADTVASVR</sequence>
<feature type="binding site" evidence="11">
    <location>
        <position position="164"/>
    </location>
    <ligand>
        <name>Fe cation</name>
        <dbReference type="ChEBI" id="CHEBI:24875"/>
        <label>2</label>
    </ligand>
</feature>
<dbReference type="PANTHER" id="PTHR31155">
    <property type="entry name" value="ACYL- ACYL-CARRIER-PROTEIN DESATURASE-RELATED"/>
    <property type="match status" value="1"/>
</dbReference>
<feature type="binding site" evidence="11">
    <location>
        <position position="111"/>
    </location>
    <ligand>
        <name>Fe cation</name>
        <dbReference type="ChEBI" id="CHEBI:24875"/>
        <label>1</label>
    </ligand>
</feature>
<feature type="binding site" evidence="11">
    <location>
        <position position="111"/>
    </location>
    <ligand>
        <name>Fe cation</name>
        <dbReference type="ChEBI" id="CHEBI:24875"/>
        <label>2</label>
    </ligand>
</feature>
<dbReference type="PANTHER" id="PTHR31155:SF9">
    <property type="entry name" value="STEAROYL-[ACYL-CARRIER-PROTEIN] 9-DESATURASE 7, CHLOROPLASTIC"/>
    <property type="match status" value="1"/>
</dbReference>
<dbReference type="InterPro" id="IPR005067">
    <property type="entry name" value="Fatty_acid_desaturase-2"/>
</dbReference>
<keyword evidence="5 11" id="KW-0479">Metal-binding</keyword>